<dbReference type="AlphaFoldDB" id="A0A498HAK8"/>
<evidence type="ECO:0000313" key="2">
    <source>
        <dbReference type="Proteomes" id="UP000290289"/>
    </source>
</evidence>
<accession>A0A498HAK8</accession>
<proteinExistence type="predicted"/>
<reference evidence="1 2" key="1">
    <citation type="submission" date="2018-10" db="EMBL/GenBank/DDBJ databases">
        <title>A high-quality apple genome assembly.</title>
        <authorList>
            <person name="Hu J."/>
        </authorList>
    </citation>
    <scope>NUCLEOTIDE SEQUENCE [LARGE SCALE GENOMIC DNA]</scope>
    <source>
        <strain evidence="2">cv. HFTH1</strain>
        <tissue evidence="1">Young leaf</tissue>
    </source>
</reference>
<gene>
    <name evidence="1" type="ORF">DVH24_027424</name>
</gene>
<sequence length="110" mass="12289">MWSREFQRQCNHKCNVHQRQCCPKGVVSQLVVTVASKLVVTAASQLVFTMTSQLIVTSAHPRRQRCVLIFAGKGNACNLATPLQQQQYVQSSTPLWRATFLVVSTLLCNV</sequence>
<comment type="caution">
    <text evidence="1">The sequence shown here is derived from an EMBL/GenBank/DDBJ whole genome shotgun (WGS) entry which is preliminary data.</text>
</comment>
<name>A0A498HAK8_MALDO</name>
<dbReference type="EMBL" id="RDQH01000343">
    <property type="protein sequence ID" value="RXH67304.1"/>
    <property type="molecule type" value="Genomic_DNA"/>
</dbReference>
<dbReference type="Proteomes" id="UP000290289">
    <property type="component" value="Chromosome 17"/>
</dbReference>
<organism evidence="1 2">
    <name type="scientific">Malus domestica</name>
    <name type="common">Apple</name>
    <name type="synonym">Pyrus malus</name>
    <dbReference type="NCBI Taxonomy" id="3750"/>
    <lineage>
        <taxon>Eukaryota</taxon>
        <taxon>Viridiplantae</taxon>
        <taxon>Streptophyta</taxon>
        <taxon>Embryophyta</taxon>
        <taxon>Tracheophyta</taxon>
        <taxon>Spermatophyta</taxon>
        <taxon>Magnoliopsida</taxon>
        <taxon>eudicotyledons</taxon>
        <taxon>Gunneridae</taxon>
        <taxon>Pentapetalae</taxon>
        <taxon>rosids</taxon>
        <taxon>fabids</taxon>
        <taxon>Rosales</taxon>
        <taxon>Rosaceae</taxon>
        <taxon>Amygdaloideae</taxon>
        <taxon>Maleae</taxon>
        <taxon>Malus</taxon>
    </lineage>
</organism>
<evidence type="ECO:0000313" key="1">
    <source>
        <dbReference type="EMBL" id="RXH67304.1"/>
    </source>
</evidence>
<protein>
    <submittedName>
        <fullName evidence="1">Uncharacterized protein</fullName>
    </submittedName>
</protein>
<keyword evidence="2" id="KW-1185">Reference proteome</keyword>